<dbReference type="Pfam" id="PF14803">
    <property type="entry name" value="Zn_ribbon_Nudix"/>
    <property type="match status" value="1"/>
</dbReference>
<evidence type="ECO:0000259" key="2">
    <source>
        <dbReference type="PROSITE" id="PS51462"/>
    </source>
</evidence>
<gene>
    <name evidence="3" type="ORF">BECKLPF1236A_GA0070988_100849</name>
    <name evidence="4" type="ORF">BECKLPF1236C_GA0070990_1001321</name>
</gene>
<dbReference type="InterPro" id="IPR000086">
    <property type="entry name" value="NUDIX_hydrolase_dom"/>
</dbReference>
<dbReference type="SUPFAM" id="SSF55811">
    <property type="entry name" value="Nudix"/>
    <property type="match status" value="1"/>
</dbReference>
<feature type="region of interest" description="Disordered" evidence="1">
    <location>
        <begin position="203"/>
        <end position="227"/>
    </location>
</feature>
<name>A0A450W8G3_9GAMM</name>
<sequence length="227" mass="25690">MDLGVRADSPRNFFRYVNTRTWMDMAIKYCSNCGAPVSMRIPALDNRARYVCDACDTTHYVNPKIVAGCIPESGERILLCRRAIEPCLGMWTLPAGFMEMGESTVEAAIRETWEEAEASVEVDSLFALFSIPHISQVYIMFRAGLPRDEYAPGPESLEVALFREEEIPWSQLAFPVISRTLECYFSDKRAGAFRVHIGDIRNRMPQQPSDKMKQLSSSGRSVHPHDC</sequence>
<evidence type="ECO:0000313" key="3">
    <source>
        <dbReference type="EMBL" id="VFK13231.1"/>
    </source>
</evidence>
<dbReference type="Gene3D" id="2.20.70.10">
    <property type="match status" value="1"/>
</dbReference>
<dbReference type="GO" id="GO:0003824">
    <property type="term" value="F:catalytic activity"/>
    <property type="evidence" value="ECO:0007669"/>
    <property type="project" value="UniProtKB-ARBA"/>
</dbReference>
<dbReference type="EMBL" id="CAADFM010000084">
    <property type="protein sequence ID" value="VFK13231.1"/>
    <property type="molecule type" value="Genomic_DNA"/>
</dbReference>
<reference evidence="3" key="1">
    <citation type="submission" date="2019-02" db="EMBL/GenBank/DDBJ databases">
        <authorList>
            <person name="Gruber-Vodicka R. H."/>
            <person name="Seah K. B. B."/>
        </authorList>
    </citation>
    <scope>NUCLEOTIDE SEQUENCE</scope>
    <source>
        <strain evidence="3">BECK_S312</strain>
        <strain evidence="4">BECK_S426</strain>
    </source>
</reference>
<dbReference type="InterPro" id="IPR029401">
    <property type="entry name" value="Nudix_N"/>
</dbReference>
<dbReference type="PANTHER" id="PTHR43222">
    <property type="entry name" value="NUDIX HYDROLASE 23"/>
    <property type="match status" value="1"/>
</dbReference>
<organism evidence="3">
    <name type="scientific">Candidatus Kentrum sp. LPFa</name>
    <dbReference type="NCBI Taxonomy" id="2126335"/>
    <lineage>
        <taxon>Bacteria</taxon>
        <taxon>Pseudomonadati</taxon>
        <taxon>Pseudomonadota</taxon>
        <taxon>Gammaproteobacteria</taxon>
        <taxon>Candidatus Kentrum</taxon>
    </lineage>
</organism>
<protein>
    <submittedName>
        <fullName evidence="3">ADP-ribose pyrophosphatase YjhB, NUDIX family</fullName>
    </submittedName>
</protein>
<feature type="domain" description="Nudix hydrolase" evidence="2">
    <location>
        <begin position="62"/>
        <end position="185"/>
    </location>
</feature>
<dbReference type="EMBL" id="CAADFP010000013">
    <property type="protein sequence ID" value="VFK24467.1"/>
    <property type="molecule type" value="Genomic_DNA"/>
</dbReference>
<accession>A0A450W8G3</accession>
<dbReference type="PROSITE" id="PS51462">
    <property type="entry name" value="NUDIX"/>
    <property type="match status" value="1"/>
</dbReference>
<dbReference type="CDD" id="cd04511">
    <property type="entry name" value="NUDIX_Hydrolase"/>
    <property type="match status" value="1"/>
</dbReference>
<dbReference type="Pfam" id="PF00293">
    <property type="entry name" value="NUDIX"/>
    <property type="match status" value="1"/>
</dbReference>
<dbReference type="AlphaFoldDB" id="A0A450W8G3"/>
<proteinExistence type="predicted"/>
<feature type="compositionally biased region" description="Polar residues" evidence="1">
    <location>
        <begin position="204"/>
        <end position="220"/>
    </location>
</feature>
<dbReference type="InterPro" id="IPR015797">
    <property type="entry name" value="NUDIX_hydrolase-like_dom_sf"/>
</dbReference>
<evidence type="ECO:0000256" key="1">
    <source>
        <dbReference type="SAM" id="MobiDB-lite"/>
    </source>
</evidence>
<dbReference type="Gene3D" id="3.90.79.10">
    <property type="entry name" value="Nucleoside Triphosphate Pyrophosphohydrolase"/>
    <property type="match status" value="1"/>
</dbReference>
<evidence type="ECO:0000313" key="4">
    <source>
        <dbReference type="EMBL" id="VFK24467.1"/>
    </source>
</evidence>
<dbReference type="PANTHER" id="PTHR43222:SF2">
    <property type="entry name" value="NUDIX HYDROLASE 23, CHLOROPLASTIC"/>
    <property type="match status" value="1"/>
</dbReference>